<evidence type="ECO:0000256" key="7">
    <source>
        <dbReference type="ARBA" id="ARBA00023136"/>
    </source>
</evidence>
<organism evidence="10 11">
    <name type="scientific">Prymnesium parvum</name>
    <name type="common">Toxic golden alga</name>
    <dbReference type="NCBI Taxonomy" id="97485"/>
    <lineage>
        <taxon>Eukaryota</taxon>
        <taxon>Haptista</taxon>
        <taxon>Haptophyta</taxon>
        <taxon>Prymnesiophyceae</taxon>
        <taxon>Prymnesiales</taxon>
        <taxon>Prymnesiaceae</taxon>
        <taxon>Prymnesium</taxon>
    </lineage>
</organism>
<dbReference type="GO" id="GO:0009707">
    <property type="term" value="C:chloroplast outer membrane"/>
    <property type="evidence" value="ECO:0007669"/>
    <property type="project" value="TreeGrafter"/>
</dbReference>
<evidence type="ECO:0000256" key="5">
    <source>
        <dbReference type="ARBA" id="ARBA00022640"/>
    </source>
</evidence>
<keyword evidence="6" id="KW-0808">Transferase</keyword>
<name>A0AB34JJZ2_PRYPA</name>
<feature type="signal peptide" evidence="9">
    <location>
        <begin position="1"/>
        <end position="17"/>
    </location>
</feature>
<protein>
    <recommendedName>
        <fullName evidence="12">Digalactosyldiacylglycerol synthase</fullName>
    </recommendedName>
</protein>
<feature type="coiled-coil region" evidence="8">
    <location>
        <begin position="111"/>
        <end position="159"/>
    </location>
</feature>
<dbReference type="GO" id="GO:0019375">
    <property type="term" value="P:galactolipid biosynthetic process"/>
    <property type="evidence" value="ECO:0007669"/>
    <property type="project" value="TreeGrafter"/>
</dbReference>
<keyword evidence="4" id="KW-0150">Chloroplast</keyword>
<feature type="chain" id="PRO_5044326644" description="Digalactosyldiacylglycerol synthase" evidence="9">
    <location>
        <begin position="18"/>
        <end position="631"/>
    </location>
</feature>
<gene>
    <name evidence="10" type="ORF">AB1Y20_022587</name>
</gene>
<evidence type="ECO:0000256" key="1">
    <source>
        <dbReference type="ARBA" id="ARBA00004229"/>
    </source>
</evidence>
<dbReference type="InterPro" id="IPR044525">
    <property type="entry name" value="DGDG1/2"/>
</dbReference>
<evidence type="ECO:0000256" key="2">
    <source>
        <dbReference type="ARBA" id="ARBA00004370"/>
    </source>
</evidence>
<dbReference type="Proteomes" id="UP001515480">
    <property type="component" value="Unassembled WGS sequence"/>
</dbReference>
<dbReference type="GO" id="GO:0046481">
    <property type="term" value="F:digalactosyldiacylglycerol synthase activity"/>
    <property type="evidence" value="ECO:0007669"/>
    <property type="project" value="InterPro"/>
</dbReference>
<comment type="caution">
    <text evidence="10">The sequence shown here is derived from an EMBL/GenBank/DDBJ whole genome shotgun (WGS) entry which is preliminary data.</text>
</comment>
<reference evidence="10 11" key="1">
    <citation type="journal article" date="2024" name="Science">
        <title>Giant polyketide synthase enzymes in the biosynthesis of giant marine polyether toxins.</title>
        <authorList>
            <person name="Fallon T.R."/>
            <person name="Shende V.V."/>
            <person name="Wierzbicki I.H."/>
            <person name="Pendleton A.L."/>
            <person name="Watervoot N.F."/>
            <person name="Auber R.P."/>
            <person name="Gonzalez D.J."/>
            <person name="Wisecaver J.H."/>
            <person name="Moore B.S."/>
        </authorList>
    </citation>
    <scope>NUCLEOTIDE SEQUENCE [LARGE SCALE GENOMIC DNA]</scope>
    <source>
        <strain evidence="10 11">12B1</strain>
    </source>
</reference>
<keyword evidence="9" id="KW-0732">Signal</keyword>
<keyword evidence="11" id="KW-1185">Reference proteome</keyword>
<dbReference type="EMBL" id="JBGBPQ010000008">
    <property type="protein sequence ID" value="KAL1521032.1"/>
    <property type="molecule type" value="Genomic_DNA"/>
</dbReference>
<sequence>MWRALLLCSAASLPALASKLGPNPPRRARRDAPPVEADVVAARAGLPERVLNVSLPPLNASFLDNQTASMRLLSDAQRVFLRAATWLSRQNPGLYLIMATAMFGGSHERQLAALRGQLALAEEERDEASAAKAAAEAKLAAASQKVELLRQTLEGLVSRAEAEEPRVQLGDCPHFAIVTTAAVPWMTGTAVNPLLRAAHLAKTGVPVTLMVPWLHPLEQRLVFPPGHSFAAPVEQDAYMRRWLVERAGVKDDIRILFYPGRYDHERGSILPLGDITKFFDPDESDVCVLEEPEHLTWYHNGLNWRQRFKLVVGVVHTNYIFYAQTWNKGGHLAAATLEQINSWMCRAYCDVVIKLSDTLQPLPRSIVSNVHGVRADFVRIGQRRRRFKRGAYFLGKVLWAKGHRLLLDYLLLQRKLGLPPTHVDVFGHGEDLLAVIDEARQGSLNVSFHPPIDHASPEIQSYKVFVNPSQSEVLSTTTAEALAMGKFVVIQRHPSNNFFLPFRNTLAYSTPEEFLEKLAWALDSQPAPLTAFERRELSWDGATERFLQSIRNATVRETLPSFADHTAQWFHQGVQKGGYFGDAIRHVSGAGPVAKQSWLNAQRFRDAEVTEIVDESVALSPPFSKEEEHTE</sequence>
<evidence type="ECO:0000256" key="6">
    <source>
        <dbReference type="ARBA" id="ARBA00022679"/>
    </source>
</evidence>
<evidence type="ECO:0000313" key="11">
    <source>
        <dbReference type="Proteomes" id="UP001515480"/>
    </source>
</evidence>
<evidence type="ECO:0000256" key="9">
    <source>
        <dbReference type="SAM" id="SignalP"/>
    </source>
</evidence>
<keyword evidence="7" id="KW-0472">Membrane</keyword>
<evidence type="ECO:0000256" key="3">
    <source>
        <dbReference type="ARBA" id="ARBA00009481"/>
    </source>
</evidence>
<evidence type="ECO:0000256" key="8">
    <source>
        <dbReference type="SAM" id="Coils"/>
    </source>
</evidence>
<dbReference type="Pfam" id="PF13692">
    <property type="entry name" value="Glyco_trans_1_4"/>
    <property type="match status" value="1"/>
</dbReference>
<evidence type="ECO:0000256" key="4">
    <source>
        <dbReference type="ARBA" id="ARBA00022528"/>
    </source>
</evidence>
<proteinExistence type="inferred from homology"/>
<comment type="subcellular location">
    <subcellularLocation>
        <location evidence="2">Membrane</location>
    </subcellularLocation>
    <subcellularLocation>
        <location evidence="1">Plastid</location>
        <location evidence="1">Chloroplast</location>
    </subcellularLocation>
</comment>
<comment type="similarity">
    <text evidence="3">Belongs to the glycosyltransferase group 1 family. Glycosyltransferase 4 subfamily.</text>
</comment>
<dbReference type="CDD" id="cd01635">
    <property type="entry name" value="Glycosyltransferase_GTB-type"/>
    <property type="match status" value="1"/>
</dbReference>
<evidence type="ECO:0000313" key="10">
    <source>
        <dbReference type="EMBL" id="KAL1521032.1"/>
    </source>
</evidence>
<keyword evidence="5" id="KW-0934">Plastid</keyword>
<dbReference type="PANTHER" id="PTHR46132:SF1">
    <property type="entry name" value="DIGALACTOSYLDIACYLGLYCEROL SYNTHASE 2, CHLOROPLASTIC"/>
    <property type="match status" value="1"/>
</dbReference>
<evidence type="ECO:0008006" key="12">
    <source>
        <dbReference type="Google" id="ProtNLM"/>
    </source>
</evidence>
<keyword evidence="8" id="KW-0175">Coiled coil</keyword>
<dbReference type="PANTHER" id="PTHR46132">
    <property type="entry name" value="DIGALACTOSYLDIACYLGLYCEROL SYNTHASE 2, CHLOROPLASTIC"/>
    <property type="match status" value="1"/>
</dbReference>
<dbReference type="SUPFAM" id="SSF53756">
    <property type="entry name" value="UDP-Glycosyltransferase/glycogen phosphorylase"/>
    <property type="match status" value="1"/>
</dbReference>
<dbReference type="AlphaFoldDB" id="A0AB34JJZ2"/>
<dbReference type="Gene3D" id="3.40.50.2000">
    <property type="entry name" value="Glycogen Phosphorylase B"/>
    <property type="match status" value="1"/>
</dbReference>
<accession>A0AB34JJZ2</accession>